<dbReference type="AlphaFoldDB" id="A0A6L7GK90"/>
<gene>
    <name evidence="5" type="ORF">GRI44_09955</name>
</gene>
<keyword evidence="3" id="KW-0804">Transcription</keyword>
<protein>
    <submittedName>
        <fullName evidence="5">Helix-turn-helix domain-containing protein</fullName>
    </submittedName>
</protein>
<evidence type="ECO:0000256" key="3">
    <source>
        <dbReference type="ARBA" id="ARBA00023163"/>
    </source>
</evidence>
<keyword evidence="1" id="KW-0805">Transcription regulation</keyword>
<dbReference type="PANTHER" id="PTHR46796">
    <property type="entry name" value="HTH-TYPE TRANSCRIPTIONAL ACTIVATOR RHAS-RELATED"/>
    <property type="match status" value="1"/>
</dbReference>
<evidence type="ECO:0000256" key="1">
    <source>
        <dbReference type="ARBA" id="ARBA00023015"/>
    </source>
</evidence>
<dbReference type="OrthoDB" id="2559672at2"/>
<evidence type="ECO:0000313" key="6">
    <source>
        <dbReference type="Proteomes" id="UP000473531"/>
    </source>
</evidence>
<dbReference type="EMBL" id="WTYU01000002">
    <property type="protein sequence ID" value="MXP15071.1"/>
    <property type="molecule type" value="Genomic_DNA"/>
</dbReference>
<dbReference type="Proteomes" id="UP000473531">
    <property type="component" value="Unassembled WGS sequence"/>
</dbReference>
<comment type="caution">
    <text evidence="5">The sequence shown here is derived from an EMBL/GenBank/DDBJ whole genome shotgun (WGS) entry which is preliminary data.</text>
</comment>
<dbReference type="Gene3D" id="1.10.10.60">
    <property type="entry name" value="Homeodomain-like"/>
    <property type="match status" value="1"/>
</dbReference>
<keyword evidence="2" id="KW-0238">DNA-binding</keyword>
<dbReference type="GO" id="GO:0043565">
    <property type="term" value="F:sequence-specific DNA binding"/>
    <property type="evidence" value="ECO:0007669"/>
    <property type="project" value="InterPro"/>
</dbReference>
<keyword evidence="6" id="KW-1185">Reference proteome</keyword>
<proteinExistence type="predicted"/>
<evidence type="ECO:0000313" key="5">
    <source>
        <dbReference type="EMBL" id="MXP15071.1"/>
    </source>
</evidence>
<name>A0A6L7GK90_9SPHN</name>
<dbReference type="GO" id="GO:0003700">
    <property type="term" value="F:DNA-binding transcription factor activity"/>
    <property type="evidence" value="ECO:0007669"/>
    <property type="project" value="InterPro"/>
</dbReference>
<dbReference type="InterPro" id="IPR050204">
    <property type="entry name" value="AraC_XylS_family_regulators"/>
</dbReference>
<accession>A0A6L7GK90</accession>
<evidence type="ECO:0000256" key="2">
    <source>
        <dbReference type="ARBA" id="ARBA00023125"/>
    </source>
</evidence>
<reference evidence="5 6" key="1">
    <citation type="submission" date="2019-12" db="EMBL/GenBank/DDBJ databases">
        <title>Genomic-based taxomic classification of the family Erythrobacteraceae.</title>
        <authorList>
            <person name="Xu L."/>
        </authorList>
    </citation>
    <scope>NUCLEOTIDE SEQUENCE [LARGE SCALE GENOMIC DNA]</scope>
    <source>
        <strain evidence="5 6">KCTC 52259</strain>
    </source>
</reference>
<feature type="domain" description="HTH araC/xylS-type" evidence="4">
    <location>
        <begin position="136"/>
        <end position="236"/>
    </location>
</feature>
<dbReference type="Pfam" id="PF12833">
    <property type="entry name" value="HTH_18"/>
    <property type="match status" value="1"/>
</dbReference>
<evidence type="ECO:0000259" key="4">
    <source>
        <dbReference type="PROSITE" id="PS01124"/>
    </source>
</evidence>
<sequence length="279" mass="31394">MAQVDGAQTISCGILADTSVLRILLKGEWQAETSSGPAFYSRTAIFFGPHSRRLPCRVKGDFATVALSLAPGTCHALGLHDVAGLTDRLSPFEELGFDSSELMALFRDGATRAEWMDVLENYMRALVQQRGMMEPDQITRRFDEIAFANPNIKVKDFAKANGIEPKRLERVIKRDFGLPPKQVLRRARALDMAAHLKGVADASEAAELALRYFDQSHLNRDFVDLFGMTPTQFVRTPQPLMTLTLEHRQARRLEVLKRVEPDAIMPWQEPPERVSRTES</sequence>
<dbReference type="InterPro" id="IPR018060">
    <property type="entry name" value="HTH_AraC"/>
</dbReference>
<organism evidence="5 6">
    <name type="scientific">Allopontixanthobacter confluentis</name>
    <dbReference type="NCBI Taxonomy" id="1849021"/>
    <lineage>
        <taxon>Bacteria</taxon>
        <taxon>Pseudomonadati</taxon>
        <taxon>Pseudomonadota</taxon>
        <taxon>Alphaproteobacteria</taxon>
        <taxon>Sphingomonadales</taxon>
        <taxon>Erythrobacteraceae</taxon>
        <taxon>Allopontixanthobacter</taxon>
    </lineage>
</organism>
<dbReference type="SMART" id="SM00342">
    <property type="entry name" value="HTH_ARAC"/>
    <property type="match status" value="1"/>
</dbReference>
<dbReference type="PROSITE" id="PS01124">
    <property type="entry name" value="HTH_ARAC_FAMILY_2"/>
    <property type="match status" value="1"/>
</dbReference>